<gene>
    <name evidence="1" type="ORF">Aargi30884_27520</name>
</gene>
<dbReference type="KEGG" id="aarg:Aargi30884_27520"/>
<sequence length="76" mass="8880">MNILEAIKKAQKDNPAKPKEIALPHDDKCVDKGYRLRIKPFPNNLQCLEFYGVVRKIDNFPLSTNEIVRDDWKLIN</sequence>
<dbReference type="EMBL" id="AP019695">
    <property type="protein sequence ID" value="BBK23849.1"/>
    <property type="molecule type" value="Genomic_DNA"/>
</dbReference>
<reference evidence="2" key="1">
    <citation type="submission" date="2019-05" db="EMBL/GenBank/DDBJ databases">
        <title>Complete genome sequencing of Absiella argi strain JCM 30884.</title>
        <authorList>
            <person name="Sakamoto M."/>
            <person name="Murakami T."/>
            <person name="Mori H."/>
        </authorList>
    </citation>
    <scope>NUCLEOTIDE SEQUENCE [LARGE SCALE GENOMIC DNA]</scope>
    <source>
        <strain evidence="2">JCM 30884</strain>
    </source>
</reference>
<keyword evidence="2" id="KW-1185">Reference proteome</keyword>
<evidence type="ECO:0000313" key="2">
    <source>
        <dbReference type="Proteomes" id="UP000464754"/>
    </source>
</evidence>
<organism evidence="1 2">
    <name type="scientific">Amedibacterium intestinale</name>
    <dbReference type="NCBI Taxonomy" id="2583452"/>
    <lineage>
        <taxon>Bacteria</taxon>
        <taxon>Bacillati</taxon>
        <taxon>Bacillota</taxon>
        <taxon>Erysipelotrichia</taxon>
        <taxon>Erysipelotrichales</taxon>
        <taxon>Erysipelotrichaceae</taxon>
        <taxon>Amedibacterium</taxon>
    </lineage>
</organism>
<dbReference type="RefSeq" id="WP_163052500.1">
    <property type="nucleotide sequence ID" value="NZ_AP019695.1"/>
</dbReference>
<proteinExistence type="predicted"/>
<dbReference type="AlphaFoldDB" id="A0A6N4TM75"/>
<name>A0A6N4TM75_9FIRM</name>
<accession>A0A6N4TM75</accession>
<protein>
    <submittedName>
        <fullName evidence="1">Uncharacterized protein</fullName>
    </submittedName>
</protein>
<dbReference type="Proteomes" id="UP000464754">
    <property type="component" value="Chromosome"/>
</dbReference>
<evidence type="ECO:0000313" key="1">
    <source>
        <dbReference type="EMBL" id="BBK23849.1"/>
    </source>
</evidence>